<name>A0ABM8DUH0_9BACT</name>
<keyword evidence="1" id="KW-0812">Transmembrane</keyword>
<feature type="transmembrane region" description="Helical" evidence="1">
    <location>
        <begin position="65"/>
        <end position="83"/>
    </location>
</feature>
<reference evidence="3" key="1">
    <citation type="journal article" date="2023" name="Int. J. Syst. Evol. Microbiol.">
        <title>Mesoterricola silvestris gen. nov., sp. nov., Mesoterricola sediminis sp. nov., Geothrix oryzae sp. nov., Geothrix edaphica sp. nov., Geothrix rubra sp. nov., and Geothrix limicola sp. nov., six novel members of Acidobacteriota isolated from soils.</title>
        <authorList>
            <person name="Itoh H."/>
            <person name="Sugisawa Y."/>
            <person name="Mise K."/>
            <person name="Xu Z."/>
            <person name="Kuniyasu M."/>
            <person name="Ushijima N."/>
            <person name="Kawano K."/>
            <person name="Kobayashi E."/>
            <person name="Shiratori Y."/>
            <person name="Masuda Y."/>
            <person name="Senoo K."/>
        </authorList>
    </citation>
    <scope>NUCLEOTIDE SEQUENCE [LARGE SCALE GENOMIC DNA]</scope>
    <source>
        <strain evidence="3">Red222</strain>
    </source>
</reference>
<keyword evidence="3" id="KW-1185">Reference proteome</keyword>
<dbReference type="RefSeq" id="WP_286354405.1">
    <property type="nucleotide sequence ID" value="NZ_AP027079.1"/>
</dbReference>
<keyword evidence="1" id="KW-0472">Membrane</keyword>
<protein>
    <recommendedName>
        <fullName evidence="4">DUF2752 domain-containing protein</fullName>
    </recommendedName>
</protein>
<accession>A0ABM8DUH0</accession>
<dbReference type="EMBL" id="AP027079">
    <property type="protein sequence ID" value="BDU70706.1"/>
    <property type="molecule type" value="Genomic_DNA"/>
</dbReference>
<dbReference type="Pfam" id="PF10825">
    <property type="entry name" value="DUF2752"/>
    <property type="match status" value="1"/>
</dbReference>
<dbReference type="Proteomes" id="UP001242010">
    <property type="component" value="Chromosome"/>
</dbReference>
<dbReference type="InterPro" id="IPR021215">
    <property type="entry name" value="DUF2752"/>
</dbReference>
<gene>
    <name evidence="2" type="ORF">GETHOR_28070</name>
</gene>
<organism evidence="2 3">
    <name type="scientific">Geothrix oryzae</name>
    <dbReference type="NCBI Taxonomy" id="2927975"/>
    <lineage>
        <taxon>Bacteria</taxon>
        <taxon>Pseudomonadati</taxon>
        <taxon>Acidobacteriota</taxon>
        <taxon>Holophagae</taxon>
        <taxon>Holophagales</taxon>
        <taxon>Holophagaceae</taxon>
        <taxon>Geothrix</taxon>
    </lineage>
</organism>
<evidence type="ECO:0008006" key="4">
    <source>
        <dbReference type="Google" id="ProtNLM"/>
    </source>
</evidence>
<sequence length="123" mass="13168">MRRVPWIALAALGLGLGLWAATFLAPLAGLLPTCPFKRITGYACATCGATRCVLALAGGHWREAFHWYPAAAALAALPFAVLWDLRRAWRGDSYPALPDSRAARLAVWAALAGIWALQVARGI</sequence>
<evidence type="ECO:0000256" key="1">
    <source>
        <dbReference type="SAM" id="Phobius"/>
    </source>
</evidence>
<evidence type="ECO:0000313" key="3">
    <source>
        <dbReference type="Proteomes" id="UP001242010"/>
    </source>
</evidence>
<keyword evidence="1" id="KW-1133">Transmembrane helix</keyword>
<proteinExistence type="predicted"/>
<evidence type="ECO:0000313" key="2">
    <source>
        <dbReference type="EMBL" id="BDU70706.1"/>
    </source>
</evidence>